<evidence type="ECO:0000259" key="9">
    <source>
        <dbReference type="PROSITE" id="PS50928"/>
    </source>
</evidence>
<feature type="transmembrane region" description="Helical" evidence="7">
    <location>
        <begin position="222"/>
        <end position="244"/>
    </location>
</feature>
<evidence type="ECO:0000313" key="10">
    <source>
        <dbReference type="EMBL" id="PJJ55215.1"/>
    </source>
</evidence>
<dbReference type="GO" id="GO:0005886">
    <property type="term" value="C:plasma membrane"/>
    <property type="evidence" value="ECO:0007669"/>
    <property type="project" value="UniProtKB-SubCell"/>
</dbReference>
<dbReference type="PROSITE" id="PS50928">
    <property type="entry name" value="ABC_TM1"/>
    <property type="match status" value="1"/>
</dbReference>
<dbReference type="InterPro" id="IPR000515">
    <property type="entry name" value="MetI-like"/>
</dbReference>
<protein>
    <submittedName>
        <fullName evidence="10">Multiple sugar transport system permease protein</fullName>
    </submittedName>
</protein>
<sequence>MTTTIETRSRQVPPGGSGRTLPPTARKRRRLRPTAYFWMLAPSLALLIAFAGYPIVRTITYSLTNLNAAGTGDFIGLENYVRLFGDKLFWDSVIVTLVFTVVGVAVEVVLAWTFALLLHGPISRMGHVLRVVIAIPMALCPVVVGIVWRFLFNPQYGWVNAILGTPEMDWTGDPSRALGVLIFVDIWAWMPFVFMMISAGLLAIPDDIKEAARLDGAGSVRAFWNITLPLMLPVTLVAILLRTIDAVKAFDVPYTLTSGGPGNATTTVGIFLYKRGFAEFQQGYASALAVVFTVALVLFALVYLAIMRRAERKAGQ</sequence>
<dbReference type="GO" id="GO:0055085">
    <property type="term" value="P:transmembrane transport"/>
    <property type="evidence" value="ECO:0007669"/>
    <property type="project" value="InterPro"/>
</dbReference>
<keyword evidence="11" id="KW-1185">Reference proteome</keyword>
<evidence type="ECO:0000256" key="4">
    <source>
        <dbReference type="ARBA" id="ARBA00022692"/>
    </source>
</evidence>
<feature type="transmembrane region" description="Helical" evidence="7">
    <location>
        <begin position="35"/>
        <end position="56"/>
    </location>
</feature>
<dbReference type="Pfam" id="PF00528">
    <property type="entry name" value="BPD_transp_1"/>
    <property type="match status" value="1"/>
</dbReference>
<evidence type="ECO:0000256" key="2">
    <source>
        <dbReference type="ARBA" id="ARBA00022448"/>
    </source>
</evidence>
<feature type="transmembrane region" description="Helical" evidence="7">
    <location>
        <begin position="177"/>
        <end position="202"/>
    </location>
</feature>
<feature type="transmembrane region" description="Helical" evidence="7">
    <location>
        <begin position="93"/>
        <end position="117"/>
    </location>
</feature>
<accession>A0A2M9BBA0</accession>
<evidence type="ECO:0000256" key="1">
    <source>
        <dbReference type="ARBA" id="ARBA00004651"/>
    </source>
</evidence>
<name>A0A2M9BBA0_9MICO</name>
<keyword evidence="2 7" id="KW-0813">Transport</keyword>
<feature type="transmembrane region" description="Helical" evidence="7">
    <location>
        <begin position="284"/>
        <end position="306"/>
    </location>
</feature>
<feature type="region of interest" description="Disordered" evidence="8">
    <location>
        <begin position="1"/>
        <end position="24"/>
    </location>
</feature>
<keyword evidence="5 7" id="KW-1133">Transmembrane helix</keyword>
<keyword evidence="4 7" id="KW-0812">Transmembrane</keyword>
<keyword evidence="10" id="KW-0762">Sugar transport</keyword>
<dbReference type="PANTHER" id="PTHR43005">
    <property type="entry name" value="BLR7065 PROTEIN"/>
    <property type="match status" value="1"/>
</dbReference>
<comment type="subcellular location">
    <subcellularLocation>
        <location evidence="1 7">Cell membrane</location>
        <topology evidence="1 7">Multi-pass membrane protein</topology>
    </subcellularLocation>
</comment>
<evidence type="ECO:0000256" key="8">
    <source>
        <dbReference type="SAM" id="MobiDB-lite"/>
    </source>
</evidence>
<comment type="similarity">
    <text evidence="7">Belongs to the binding-protein-dependent transport system permease family.</text>
</comment>
<evidence type="ECO:0000256" key="7">
    <source>
        <dbReference type="RuleBase" id="RU363032"/>
    </source>
</evidence>
<gene>
    <name evidence="10" type="ORF">CLV54_3352</name>
</gene>
<dbReference type="CDD" id="cd06261">
    <property type="entry name" value="TM_PBP2"/>
    <property type="match status" value="1"/>
</dbReference>
<proteinExistence type="inferred from homology"/>
<evidence type="ECO:0000256" key="3">
    <source>
        <dbReference type="ARBA" id="ARBA00022475"/>
    </source>
</evidence>
<dbReference type="EMBL" id="PGFB01000007">
    <property type="protein sequence ID" value="PJJ55215.1"/>
    <property type="molecule type" value="Genomic_DNA"/>
</dbReference>
<feature type="domain" description="ABC transmembrane type-1" evidence="9">
    <location>
        <begin position="93"/>
        <end position="303"/>
    </location>
</feature>
<dbReference type="AlphaFoldDB" id="A0A2M9BBA0"/>
<keyword evidence="6 7" id="KW-0472">Membrane</keyword>
<reference evidence="10 11" key="1">
    <citation type="submission" date="2017-11" db="EMBL/GenBank/DDBJ databases">
        <title>Genomic Encyclopedia of Archaeal and Bacterial Type Strains, Phase II (KMG-II): From Individual Species to Whole Genera.</title>
        <authorList>
            <person name="Goeker M."/>
        </authorList>
    </citation>
    <scope>NUCLEOTIDE SEQUENCE [LARGE SCALE GENOMIC DNA]</scope>
    <source>
        <strain evidence="10 11">DSM 25625</strain>
    </source>
</reference>
<dbReference type="Gene3D" id="1.10.3720.10">
    <property type="entry name" value="MetI-like"/>
    <property type="match status" value="1"/>
</dbReference>
<dbReference type="InterPro" id="IPR035906">
    <property type="entry name" value="MetI-like_sf"/>
</dbReference>
<evidence type="ECO:0000256" key="5">
    <source>
        <dbReference type="ARBA" id="ARBA00022989"/>
    </source>
</evidence>
<dbReference type="PANTHER" id="PTHR43005:SF2">
    <property type="entry name" value="INTEGRAL MEMBRANE SUGAR TRANSPORT PROTEIN"/>
    <property type="match status" value="1"/>
</dbReference>
<evidence type="ECO:0000256" key="6">
    <source>
        <dbReference type="ARBA" id="ARBA00023136"/>
    </source>
</evidence>
<comment type="caution">
    <text evidence="10">The sequence shown here is derived from an EMBL/GenBank/DDBJ whole genome shotgun (WGS) entry which is preliminary data.</text>
</comment>
<keyword evidence="3" id="KW-1003">Cell membrane</keyword>
<evidence type="ECO:0000313" key="11">
    <source>
        <dbReference type="Proteomes" id="UP000230161"/>
    </source>
</evidence>
<dbReference type="SUPFAM" id="SSF161098">
    <property type="entry name" value="MetI-like"/>
    <property type="match status" value="1"/>
</dbReference>
<dbReference type="Proteomes" id="UP000230161">
    <property type="component" value="Unassembled WGS sequence"/>
</dbReference>
<feature type="transmembrane region" description="Helical" evidence="7">
    <location>
        <begin position="129"/>
        <end position="151"/>
    </location>
</feature>
<organism evidence="10 11">
    <name type="scientific">Compostimonas suwonensis</name>
    <dbReference type="NCBI Taxonomy" id="1048394"/>
    <lineage>
        <taxon>Bacteria</taxon>
        <taxon>Bacillati</taxon>
        <taxon>Actinomycetota</taxon>
        <taxon>Actinomycetes</taxon>
        <taxon>Micrococcales</taxon>
        <taxon>Microbacteriaceae</taxon>
        <taxon>Compostimonas</taxon>
    </lineage>
</organism>